<protein>
    <recommendedName>
        <fullName evidence="1">Methyltransferase domain-containing protein</fullName>
    </recommendedName>
</protein>
<gene>
    <name evidence="2" type="ORF">B4O97_05130</name>
</gene>
<dbReference type="AlphaFoldDB" id="A0A1Y1S142"/>
<proteinExistence type="predicted"/>
<name>A0A1Y1S142_9SPIO</name>
<keyword evidence="3" id="KW-1185">Reference proteome</keyword>
<dbReference type="SUPFAM" id="SSF53335">
    <property type="entry name" value="S-adenosyl-L-methionine-dependent methyltransferases"/>
    <property type="match status" value="1"/>
</dbReference>
<feature type="domain" description="Methyltransferase" evidence="1">
    <location>
        <begin position="66"/>
        <end position="153"/>
    </location>
</feature>
<dbReference type="Proteomes" id="UP000192343">
    <property type="component" value="Unassembled WGS sequence"/>
</dbReference>
<dbReference type="Gene3D" id="3.40.50.150">
    <property type="entry name" value="Vaccinia Virus protein VP39"/>
    <property type="match status" value="1"/>
</dbReference>
<evidence type="ECO:0000313" key="2">
    <source>
        <dbReference type="EMBL" id="ORC37010.1"/>
    </source>
</evidence>
<dbReference type="InterPro" id="IPR041698">
    <property type="entry name" value="Methyltransf_25"/>
</dbReference>
<evidence type="ECO:0000259" key="1">
    <source>
        <dbReference type="Pfam" id="PF13649"/>
    </source>
</evidence>
<accession>A0A1Y1S142</accession>
<dbReference type="EMBL" id="MWQY01000004">
    <property type="protein sequence ID" value="ORC37010.1"/>
    <property type="molecule type" value="Genomic_DNA"/>
</dbReference>
<dbReference type="STRING" id="1963862.B4O97_05130"/>
<organism evidence="2 3">
    <name type="scientific">Marispirochaeta aestuarii</name>
    <dbReference type="NCBI Taxonomy" id="1963862"/>
    <lineage>
        <taxon>Bacteria</taxon>
        <taxon>Pseudomonadati</taxon>
        <taxon>Spirochaetota</taxon>
        <taxon>Spirochaetia</taxon>
        <taxon>Spirochaetales</taxon>
        <taxon>Spirochaetaceae</taxon>
        <taxon>Marispirochaeta</taxon>
    </lineage>
</organism>
<sequence>MPLLTFPRRETKPELMDDPECSKKLLIRTVRQFRLINLLFSASRRLIKRKLVSRMEPGRMKPYTFLDIGAGGCDTALWLADYSKKKGIPIRISCLDNDPRIAGYARSVIKKRENIELFQASVFDISRMPRFDFIFSNHFLHHFSDSQIPQILDLVEEKTEIAFLMNDLCRSRLSYLGYEIFALLFLYKSFARYDGKLSIRRGFTPEDLHRLITETRNPEFFSTGKTFPGRIYIHGFSRGRSR</sequence>
<dbReference type="InterPro" id="IPR029063">
    <property type="entry name" value="SAM-dependent_MTases_sf"/>
</dbReference>
<dbReference type="CDD" id="cd02440">
    <property type="entry name" value="AdoMet_MTases"/>
    <property type="match status" value="1"/>
</dbReference>
<evidence type="ECO:0000313" key="3">
    <source>
        <dbReference type="Proteomes" id="UP000192343"/>
    </source>
</evidence>
<reference evidence="2 3" key="1">
    <citation type="submission" date="2017-03" db="EMBL/GenBank/DDBJ databases">
        <title>Draft Genome sequence of Marispirochaeta sp. strain JC444.</title>
        <authorList>
            <person name="Shivani Y."/>
            <person name="Subhash Y."/>
            <person name="Sasikala C."/>
            <person name="Ramana C."/>
        </authorList>
    </citation>
    <scope>NUCLEOTIDE SEQUENCE [LARGE SCALE GENOMIC DNA]</scope>
    <source>
        <strain evidence="2 3">JC444</strain>
    </source>
</reference>
<dbReference type="Pfam" id="PF13649">
    <property type="entry name" value="Methyltransf_25"/>
    <property type="match status" value="1"/>
</dbReference>
<comment type="caution">
    <text evidence="2">The sequence shown here is derived from an EMBL/GenBank/DDBJ whole genome shotgun (WGS) entry which is preliminary data.</text>
</comment>